<dbReference type="RefSeq" id="WP_190921314.1">
    <property type="nucleotide sequence ID" value="NZ_JACXIZ010000058.1"/>
</dbReference>
<dbReference type="EMBL" id="JACXIZ010000058">
    <property type="protein sequence ID" value="MBD2848218.1"/>
    <property type="molecule type" value="Genomic_DNA"/>
</dbReference>
<dbReference type="Proteomes" id="UP000621560">
    <property type="component" value="Unassembled WGS sequence"/>
</dbReference>
<evidence type="ECO:0000313" key="3">
    <source>
        <dbReference type="Proteomes" id="UP000621560"/>
    </source>
</evidence>
<proteinExistence type="predicted"/>
<organism evidence="2 3">
    <name type="scientific">Paenibacillus sabuli</name>
    <dbReference type="NCBI Taxonomy" id="2772509"/>
    <lineage>
        <taxon>Bacteria</taxon>
        <taxon>Bacillati</taxon>
        <taxon>Bacillota</taxon>
        <taxon>Bacilli</taxon>
        <taxon>Bacillales</taxon>
        <taxon>Paenibacillaceae</taxon>
        <taxon>Paenibacillus</taxon>
    </lineage>
</organism>
<dbReference type="AlphaFoldDB" id="A0A927BWL9"/>
<reference evidence="2" key="1">
    <citation type="submission" date="2020-09" db="EMBL/GenBank/DDBJ databases">
        <title>A novel bacterium of genus Paenibacillus, isolated from South China Sea.</title>
        <authorList>
            <person name="Huang H."/>
            <person name="Mo K."/>
            <person name="Hu Y."/>
        </authorList>
    </citation>
    <scope>NUCLEOTIDE SEQUENCE</scope>
    <source>
        <strain evidence="2">IB182496</strain>
    </source>
</reference>
<name>A0A927BWL9_9BACL</name>
<dbReference type="Gene3D" id="2.160.10.10">
    <property type="entry name" value="Hexapeptide repeat proteins"/>
    <property type="match status" value="1"/>
</dbReference>
<gene>
    <name evidence="2" type="ORF">IDH44_23740</name>
</gene>
<feature type="compositionally biased region" description="Gly residues" evidence="1">
    <location>
        <begin position="549"/>
        <end position="558"/>
    </location>
</feature>
<feature type="region of interest" description="Disordered" evidence="1">
    <location>
        <begin position="543"/>
        <end position="565"/>
    </location>
</feature>
<comment type="caution">
    <text evidence="2">The sequence shown here is derived from an EMBL/GenBank/DDBJ whole genome shotgun (WGS) entry which is preliminary data.</text>
</comment>
<protein>
    <submittedName>
        <fullName evidence="2">Uncharacterized protein</fullName>
    </submittedName>
</protein>
<evidence type="ECO:0000256" key="1">
    <source>
        <dbReference type="SAM" id="MobiDB-lite"/>
    </source>
</evidence>
<evidence type="ECO:0000313" key="2">
    <source>
        <dbReference type="EMBL" id="MBD2848218.1"/>
    </source>
</evidence>
<sequence>MSKRTERGSVLLPVLGCILILGLLAAPLLMQVNVGLLQAKTSGEAERAYTYAESASAVYVRLIEAAAAEGVTGEELRQLAAALQTQLQAELTAKGMEGGIVIAVRPASGDPTGVDFAVTSGSGARARERVVHLALYPPAPGGGSGGGGPGAGSDGTEFYYRYAVVMPDSARNPVFNACGSGNKLADDAYSNTYITAQYEQEFESYFAYYRERHLALAPVPPDLAGAAGDKTESAALTVSGTRPGVSYAGDIELDSGAAIAVSALPDGAAIRAAGNLKSTTDAHSGIVLEGDVYVGGDFTFQGGKLRIAGDLVVRGDLRIASATDELIVEGDLLVGGSVLTYNSVRQLTVYGDIAVGQNVHFGNTAVIAAQGDVRIGGSLIFENTIDQSSIGGNLLVGGAVQFNNTLERLEIGGSFRIGQSLATKTVNRLVVGSDILIGGASNWGNTVQLLEVGGALVGGGDMRFRVSVNALRIGADFWTMGSLTFDNSVSGLETGGYLAAYRDIRFANNVYSTANGLSGFYAGGTVTFPSWYEWASGTICIDHGPPPSGGDGGGGGYTIGDRTSN</sequence>
<accession>A0A927BWL9</accession>
<keyword evidence="3" id="KW-1185">Reference proteome</keyword>